<feature type="compositionally biased region" description="Polar residues" evidence="5">
    <location>
        <begin position="674"/>
        <end position="694"/>
    </location>
</feature>
<evidence type="ECO:0000259" key="6">
    <source>
        <dbReference type="PROSITE" id="PS50048"/>
    </source>
</evidence>
<keyword evidence="2" id="KW-0238">DNA-binding</keyword>
<dbReference type="GO" id="GO:0003677">
    <property type="term" value="F:DNA binding"/>
    <property type="evidence" value="ECO:0007669"/>
    <property type="project" value="UniProtKB-KW"/>
</dbReference>
<dbReference type="OrthoDB" id="5392779at2759"/>
<evidence type="ECO:0000256" key="2">
    <source>
        <dbReference type="ARBA" id="ARBA00023125"/>
    </source>
</evidence>
<keyword evidence="8" id="KW-1185">Reference proteome</keyword>
<keyword evidence="1" id="KW-0805">Transcription regulation</keyword>
<dbReference type="InterPro" id="IPR001138">
    <property type="entry name" value="Zn2Cys6_DnaBD"/>
</dbReference>
<protein>
    <recommendedName>
        <fullName evidence="6">Zn(2)-C6 fungal-type domain-containing protein</fullName>
    </recommendedName>
</protein>
<feature type="region of interest" description="Disordered" evidence="5">
    <location>
        <begin position="113"/>
        <end position="139"/>
    </location>
</feature>
<dbReference type="PANTHER" id="PTHR47840:SF1">
    <property type="entry name" value="ZN(II)2CYS6 TRANSCRIPTION FACTOR (EUROFUNG)"/>
    <property type="match status" value="1"/>
</dbReference>
<dbReference type="GO" id="GO:0000981">
    <property type="term" value="F:DNA-binding transcription factor activity, RNA polymerase II-specific"/>
    <property type="evidence" value="ECO:0007669"/>
    <property type="project" value="InterPro"/>
</dbReference>
<evidence type="ECO:0000256" key="5">
    <source>
        <dbReference type="SAM" id="MobiDB-lite"/>
    </source>
</evidence>
<keyword evidence="3" id="KW-0804">Transcription</keyword>
<gene>
    <name evidence="7" type="ORF">N7456_010070</name>
</gene>
<name>A0A9W9F5Z0_9EURO</name>
<proteinExistence type="predicted"/>
<dbReference type="CDD" id="cd00067">
    <property type="entry name" value="GAL4"/>
    <property type="match status" value="1"/>
</dbReference>
<dbReference type="SUPFAM" id="SSF57701">
    <property type="entry name" value="Zn2/Cys6 DNA-binding domain"/>
    <property type="match status" value="1"/>
</dbReference>
<feature type="compositionally biased region" description="Basic and acidic residues" evidence="5">
    <location>
        <begin position="14"/>
        <end position="24"/>
    </location>
</feature>
<dbReference type="PANTHER" id="PTHR47840">
    <property type="entry name" value="ZN(II)2CYS6 TRANSCRIPTION FACTOR (EUROFUNG)-RELATED"/>
    <property type="match status" value="1"/>
</dbReference>
<dbReference type="PROSITE" id="PS50048">
    <property type="entry name" value="ZN2_CY6_FUNGAL_2"/>
    <property type="match status" value="1"/>
</dbReference>
<reference evidence="7" key="2">
    <citation type="journal article" date="2023" name="IMA Fungus">
        <title>Comparative genomic study of the Penicillium genus elucidates a diverse pangenome and 15 lateral gene transfer events.</title>
        <authorList>
            <person name="Petersen C."/>
            <person name="Sorensen T."/>
            <person name="Nielsen M.R."/>
            <person name="Sondergaard T.E."/>
            <person name="Sorensen J.L."/>
            <person name="Fitzpatrick D.A."/>
            <person name="Frisvad J.C."/>
            <person name="Nielsen K.L."/>
        </authorList>
    </citation>
    <scope>NUCLEOTIDE SEQUENCE</scope>
    <source>
        <strain evidence="7">IBT 30069</strain>
    </source>
</reference>
<evidence type="ECO:0000256" key="3">
    <source>
        <dbReference type="ARBA" id="ARBA00023163"/>
    </source>
</evidence>
<evidence type="ECO:0000256" key="4">
    <source>
        <dbReference type="ARBA" id="ARBA00023242"/>
    </source>
</evidence>
<dbReference type="EMBL" id="JAPQKH010000006">
    <property type="protein sequence ID" value="KAJ5094209.1"/>
    <property type="molecule type" value="Genomic_DNA"/>
</dbReference>
<feature type="compositionally biased region" description="Low complexity" evidence="5">
    <location>
        <begin position="1"/>
        <end position="13"/>
    </location>
</feature>
<feature type="domain" description="Zn(2)-C6 fungal-type" evidence="6">
    <location>
        <begin position="36"/>
        <end position="69"/>
    </location>
</feature>
<dbReference type="Gene3D" id="4.10.240.10">
    <property type="entry name" value="Zn(2)-C6 fungal-type DNA-binding domain"/>
    <property type="match status" value="1"/>
</dbReference>
<dbReference type="PROSITE" id="PS00463">
    <property type="entry name" value="ZN2_CY6_FUNGAL_1"/>
    <property type="match status" value="1"/>
</dbReference>
<feature type="compositionally biased region" description="Polar residues" evidence="5">
    <location>
        <begin position="736"/>
        <end position="754"/>
    </location>
</feature>
<feature type="compositionally biased region" description="Polar residues" evidence="5">
    <location>
        <begin position="701"/>
        <end position="719"/>
    </location>
</feature>
<organism evidence="7 8">
    <name type="scientific">Penicillium angulare</name>
    <dbReference type="NCBI Taxonomy" id="116970"/>
    <lineage>
        <taxon>Eukaryota</taxon>
        <taxon>Fungi</taxon>
        <taxon>Dikarya</taxon>
        <taxon>Ascomycota</taxon>
        <taxon>Pezizomycotina</taxon>
        <taxon>Eurotiomycetes</taxon>
        <taxon>Eurotiomycetidae</taxon>
        <taxon>Eurotiales</taxon>
        <taxon>Aspergillaceae</taxon>
        <taxon>Penicillium</taxon>
    </lineage>
</organism>
<dbReference type="Proteomes" id="UP001149165">
    <property type="component" value="Unassembled WGS sequence"/>
</dbReference>
<keyword evidence="4" id="KW-0539">Nucleus</keyword>
<evidence type="ECO:0000313" key="7">
    <source>
        <dbReference type="EMBL" id="KAJ5094209.1"/>
    </source>
</evidence>
<dbReference type="InterPro" id="IPR036864">
    <property type="entry name" value="Zn2-C6_fun-type_DNA-bd_sf"/>
</dbReference>
<feature type="region of interest" description="Disordered" evidence="5">
    <location>
        <begin position="674"/>
        <end position="754"/>
    </location>
</feature>
<accession>A0A9W9F5Z0</accession>
<comment type="caution">
    <text evidence="7">The sequence shown here is derived from an EMBL/GenBank/DDBJ whole genome shotgun (WGS) entry which is preliminary data.</text>
</comment>
<reference evidence="7" key="1">
    <citation type="submission" date="2022-11" db="EMBL/GenBank/DDBJ databases">
        <authorList>
            <person name="Petersen C."/>
        </authorList>
    </citation>
    <scope>NUCLEOTIDE SEQUENCE</scope>
    <source>
        <strain evidence="7">IBT 30069</strain>
    </source>
</reference>
<sequence>MSTSRSTLPPRSSADARESDEMSASKRRKVRKGTRSCWECRQRKMKCILTRPTDNICVRCHRRGIKCVSQEYPEEITPSLDRSLQVSDRLIRVENLVEELLHRDRIEASAVIEEDKHDTPTSPLLNSGTSQRVASSESLEKPEAAGYEILSGNIEPSCSGIVRNPPVRPDKHERLSRTLHASLPSPDEIKIIVKACGNTSSLFYQMQIVPYNDLDKTMSLESMFATPYLNAHPVLIARHMLHVATALQHLHPDFTRNIGRLSEPPRDMMKRLSAIATNIVTTNDDLVYCVEGIECMLVESWFHTNGGNIRKGLVTIRRAMTIAELMGFHQPGRAQCKVVDQQTKAYPDFIWHRITALERYLCLTLGIPEATNDHSMSSQVALSNDTPMGRLDRIHSVVTSKILQRNQSLSGSHDLALARDLDGELQAASKYLPDKWWLVPNLATVADKPEALFWDMRRLFHHLFHYNLLIQLHLPYMLSSAAAGNLGGHSQIICVNSARDILSRFVMFHSFNRIAFSCRTVDFFGLMAAITLLLVHIDGHTQKVPLGDNLQWPHGPAIPMNNPFTHQRPSDRALIENMLDILDEVGRLETETMGTQISNILRRLMAIEAKAAEGPQQSLSIDNNSSPPKGSDTVQMSIPHFGVINVTRQGILFKNCPQMHQVATGDLESQFEITENNPTSGTQTQHAGGPSSSIPRGKSEAGSSADTHQIRSNLQAGTNPPQSQHSPPPHGYISTGDPTFQMGQTGHTNSDSIPQQTQRLPLTAAGNIGAEQDGDLAFFDTLIRGIGVDQNDSIDWLAWLNVP</sequence>
<feature type="region of interest" description="Disordered" evidence="5">
    <location>
        <begin position="1"/>
        <end position="28"/>
    </location>
</feature>
<evidence type="ECO:0000313" key="8">
    <source>
        <dbReference type="Proteomes" id="UP001149165"/>
    </source>
</evidence>
<feature type="compositionally biased region" description="Polar residues" evidence="5">
    <location>
        <begin position="615"/>
        <end position="635"/>
    </location>
</feature>
<dbReference type="Pfam" id="PF00172">
    <property type="entry name" value="Zn_clus"/>
    <property type="match status" value="1"/>
</dbReference>
<feature type="region of interest" description="Disordered" evidence="5">
    <location>
        <begin position="613"/>
        <end position="635"/>
    </location>
</feature>
<dbReference type="SMART" id="SM00066">
    <property type="entry name" value="GAL4"/>
    <property type="match status" value="1"/>
</dbReference>
<dbReference type="GO" id="GO:0008270">
    <property type="term" value="F:zinc ion binding"/>
    <property type="evidence" value="ECO:0007669"/>
    <property type="project" value="InterPro"/>
</dbReference>
<feature type="compositionally biased region" description="Polar residues" evidence="5">
    <location>
        <begin position="120"/>
        <end position="137"/>
    </location>
</feature>
<evidence type="ECO:0000256" key="1">
    <source>
        <dbReference type="ARBA" id="ARBA00023015"/>
    </source>
</evidence>
<dbReference type="AlphaFoldDB" id="A0A9W9F5Z0"/>
<dbReference type="CDD" id="cd12148">
    <property type="entry name" value="fungal_TF_MHR"/>
    <property type="match status" value="1"/>
</dbReference>